<evidence type="ECO:0000259" key="2">
    <source>
        <dbReference type="PROSITE" id="PS50250"/>
    </source>
</evidence>
<protein>
    <submittedName>
        <fullName evidence="3">Protein CSN12</fullName>
    </submittedName>
</protein>
<dbReference type="PANTHER" id="PTHR12732:SF0">
    <property type="entry name" value="PCI DOMAIN-CONTAINING PROTEIN 2"/>
    <property type="match status" value="1"/>
</dbReference>
<dbReference type="OrthoDB" id="10252687at2759"/>
<dbReference type="PANTHER" id="PTHR12732">
    <property type="entry name" value="UNCHARACTERIZED PROTEASOME COMPONENT REGION PCI-CONTAINING"/>
    <property type="match status" value="1"/>
</dbReference>
<dbReference type="GO" id="GO:0003690">
    <property type="term" value="F:double-stranded DNA binding"/>
    <property type="evidence" value="ECO:0007669"/>
    <property type="project" value="InterPro"/>
</dbReference>
<dbReference type="InterPro" id="IPR000717">
    <property type="entry name" value="PCI_dom"/>
</dbReference>
<dbReference type="InterPro" id="IPR045114">
    <property type="entry name" value="Csn12-like"/>
</dbReference>
<dbReference type="AlphaFoldDB" id="A0A1E4RJH4"/>
<dbReference type="InterPro" id="IPR036388">
    <property type="entry name" value="WH-like_DNA-bd_sf"/>
</dbReference>
<dbReference type="Proteomes" id="UP000095085">
    <property type="component" value="Unassembled WGS sequence"/>
</dbReference>
<keyword evidence="4" id="KW-1185">Reference proteome</keyword>
<name>A0A1E4RJH4_9ASCO</name>
<reference evidence="4" key="1">
    <citation type="submission" date="2016-05" db="EMBL/GenBank/DDBJ databases">
        <title>Comparative genomics of biotechnologically important yeasts.</title>
        <authorList>
            <consortium name="DOE Joint Genome Institute"/>
            <person name="Riley R."/>
            <person name="Haridas S."/>
            <person name="Wolfe K.H."/>
            <person name="Lopes M.R."/>
            <person name="Hittinger C.T."/>
            <person name="Goker M."/>
            <person name="Salamov A."/>
            <person name="Wisecaver J."/>
            <person name="Long T.M."/>
            <person name="Aerts A.L."/>
            <person name="Barry K."/>
            <person name="Choi C."/>
            <person name="Clum A."/>
            <person name="Coughlan A.Y."/>
            <person name="Deshpande S."/>
            <person name="Douglass A.P."/>
            <person name="Hanson S.J."/>
            <person name="Klenk H.-P."/>
            <person name="Labutti K."/>
            <person name="Lapidus A."/>
            <person name="Lindquist E."/>
            <person name="Lipzen A."/>
            <person name="Meier-Kolthoff J.P."/>
            <person name="Ohm R.A."/>
            <person name="Otillar R.P."/>
            <person name="Pangilinan J."/>
            <person name="Peng Y."/>
            <person name="Rokas A."/>
            <person name="Rosa C.A."/>
            <person name="Scheuner C."/>
            <person name="Sibirny A.A."/>
            <person name="Slot J.C."/>
            <person name="Stielow J.B."/>
            <person name="Sun H."/>
            <person name="Kurtzman C.P."/>
            <person name="Blackwell M."/>
            <person name="Grigoriev I.V."/>
            <person name="Jeffries T.W."/>
        </authorList>
    </citation>
    <scope>NUCLEOTIDE SEQUENCE [LARGE SCALE GENOMIC DNA]</scope>
    <source>
        <strain evidence="4">NRRL Y-1933</strain>
    </source>
</reference>
<accession>A0A1E4RJH4</accession>
<dbReference type="Gene3D" id="1.10.10.10">
    <property type="entry name" value="Winged helix-like DNA-binding domain superfamily/Winged helix DNA-binding domain"/>
    <property type="match status" value="1"/>
</dbReference>
<feature type="domain" description="PCI" evidence="2">
    <location>
        <begin position="231"/>
        <end position="425"/>
    </location>
</feature>
<evidence type="ECO:0000256" key="1">
    <source>
        <dbReference type="ARBA" id="ARBA00025771"/>
    </source>
</evidence>
<evidence type="ECO:0000313" key="3">
    <source>
        <dbReference type="EMBL" id="ODV67386.1"/>
    </source>
</evidence>
<dbReference type="PROSITE" id="PS50250">
    <property type="entry name" value="PCI"/>
    <property type="match status" value="1"/>
</dbReference>
<dbReference type="RefSeq" id="XP_020076453.1">
    <property type="nucleotide sequence ID" value="XM_020218702.1"/>
</dbReference>
<dbReference type="GO" id="GO:0003723">
    <property type="term" value="F:RNA binding"/>
    <property type="evidence" value="ECO:0007669"/>
    <property type="project" value="InterPro"/>
</dbReference>
<dbReference type="GeneID" id="30993252"/>
<dbReference type="SMART" id="SM00753">
    <property type="entry name" value="PAM"/>
    <property type="match status" value="1"/>
</dbReference>
<evidence type="ECO:0000313" key="4">
    <source>
        <dbReference type="Proteomes" id="UP000095085"/>
    </source>
</evidence>
<dbReference type="Pfam" id="PF01399">
    <property type="entry name" value="PCI"/>
    <property type="match status" value="1"/>
</dbReference>
<proteinExistence type="inferred from homology"/>
<comment type="similarity">
    <text evidence="1">Belongs to the CSN12 family.</text>
</comment>
<organism evidence="3 4">
    <name type="scientific">Hyphopichia burtonii NRRL Y-1933</name>
    <dbReference type="NCBI Taxonomy" id="984485"/>
    <lineage>
        <taxon>Eukaryota</taxon>
        <taxon>Fungi</taxon>
        <taxon>Dikarya</taxon>
        <taxon>Ascomycota</taxon>
        <taxon>Saccharomycotina</taxon>
        <taxon>Pichiomycetes</taxon>
        <taxon>Debaryomycetaceae</taxon>
        <taxon>Hyphopichia</taxon>
    </lineage>
</organism>
<dbReference type="EMBL" id="KV454541">
    <property type="protein sequence ID" value="ODV67386.1"/>
    <property type="molecule type" value="Genomic_DNA"/>
</dbReference>
<dbReference type="STRING" id="984485.A0A1E4RJH4"/>
<gene>
    <name evidence="3" type="ORF">HYPBUDRAFT_109439</name>
</gene>
<sequence length="437" mass="49753">MLQDYLQKVCLAIVNQDSAHFKNYISINPGLKEGQARSQYPVPNDFDLYPLPEKFKPVIKQYLKLIQSVYVQGDIDLSFNDSLELVNHLNRAAESQSNWINLSLINCCNELIGIYQVRLKNYPEEELQLEAAAAMSLDELNTTGPNSLEKLASTINKSFKLSLNDKNLDLSQSKRRDIFFFLGALIKIYFKLGNLDLAKSVEKALKGINLNLPNVNTILSSSNQMSKKSMVTYLYYSSLLSLDDADFLSSEAKLIDCLKILSYCESKNSIFLNRQIEKLLIILLPLRLYNKRLAPSSSLWGQFPNLSLIYRDHLFEAIKLGNLAEFNHCLQKYQIIFLKKNLYLLVENLKSLCYLKLVKKTVALLPNPNHIVPLSAFQITFNLSDTVPYSLDSIECILANLIHKNKIKGYLSHANRCIVLSKVQPFPDQVVKDIDAK</sequence>